<dbReference type="InterPro" id="IPR003870">
    <property type="entry name" value="DUF222"/>
</dbReference>
<feature type="region of interest" description="Disordered" evidence="1">
    <location>
        <begin position="195"/>
        <end position="232"/>
    </location>
</feature>
<accession>A0A1G6LRZ1</accession>
<dbReference type="STRING" id="530584.SAMN05421630_102192"/>
<dbReference type="EMBL" id="FMZE01000002">
    <property type="protein sequence ID" value="SDC46010.1"/>
    <property type="molecule type" value="Genomic_DNA"/>
</dbReference>
<name>A0A1G6LRZ1_9PSEU</name>
<dbReference type="Proteomes" id="UP000199494">
    <property type="component" value="Unassembled WGS sequence"/>
</dbReference>
<dbReference type="Pfam" id="PF02720">
    <property type="entry name" value="DUF222"/>
    <property type="match status" value="1"/>
</dbReference>
<dbReference type="SMART" id="SM00507">
    <property type="entry name" value="HNHc"/>
    <property type="match status" value="1"/>
</dbReference>
<proteinExistence type="predicted"/>
<dbReference type="InterPro" id="IPR003615">
    <property type="entry name" value="HNH_nuc"/>
</dbReference>
<feature type="compositionally biased region" description="Basic and acidic residues" evidence="1">
    <location>
        <begin position="217"/>
        <end position="227"/>
    </location>
</feature>
<evidence type="ECO:0000313" key="3">
    <source>
        <dbReference type="Proteomes" id="UP000199494"/>
    </source>
</evidence>
<dbReference type="CDD" id="cd00085">
    <property type="entry name" value="HNHc"/>
    <property type="match status" value="1"/>
</dbReference>
<dbReference type="RefSeq" id="WP_245865846.1">
    <property type="nucleotide sequence ID" value="NZ_CP016353.1"/>
</dbReference>
<dbReference type="AlphaFoldDB" id="A0A1G6LRZ1"/>
<keyword evidence="3" id="KW-1185">Reference proteome</keyword>
<organism evidence="2 3">
    <name type="scientific">Prauserella marina</name>
    <dbReference type="NCBI Taxonomy" id="530584"/>
    <lineage>
        <taxon>Bacteria</taxon>
        <taxon>Bacillati</taxon>
        <taxon>Actinomycetota</taxon>
        <taxon>Actinomycetes</taxon>
        <taxon>Pseudonocardiales</taxon>
        <taxon>Pseudonocardiaceae</taxon>
        <taxon>Prauserella</taxon>
    </lineage>
</organism>
<gene>
    <name evidence="2" type="ORF">SAMN05421630_102192</name>
</gene>
<dbReference type="Gene3D" id="1.10.30.50">
    <property type="match status" value="1"/>
</dbReference>
<protein>
    <submittedName>
        <fullName evidence="2">Uncharacterized protein</fullName>
    </submittedName>
</protein>
<reference evidence="2 3" key="1">
    <citation type="submission" date="2016-10" db="EMBL/GenBank/DDBJ databases">
        <authorList>
            <person name="de Groot N.N."/>
        </authorList>
    </citation>
    <scope>NUCLEOTIDE SEQUENCE [LARGE SCALE GENOMIC DNA]</scope>
    <source>
        <strain evidence="2 3">CGMCC 4.5506</strain>
    </source>
</reference>
<sequence length="422" mass="46838">MMEQALSDALWQLDDRELAALLARRESALRQAHAEMLAAVGEAERRGLAKNLGYRDSVAMLRTELRVSAREAHARLADALATQARRSPEGEELPAPLVATARLLNTGGLGREHLREITRIFARCPDTVSGQERADAEQTLLDLAAQASPEAVRAAGHRLIAYWDSERQPVEEPELAAPTREFRYRYRRNGQLEFTGNLDPETGATLEGLFGPLAKPRPKDDDGHPDPRTMAQRQGDALAEIIDSAARAEDLTVQGGERAVLTATITLAELEDRTRQSSTELPGYSTPEQLRRLACEAQVIPAIFGTDGEVLYLGRSSRHASKAQRRALALRDKGCAFPGCDRGPKWCVPHHIVWWDHGGNTDIDSMVLVCAHHHRLIHHTDWEVRVNSADRLPEFVPPAWLDPARRPRRNTAHLIGKHPRAA</sequence>
<evidence type="ECO:0000256" key="1">
    <source>
        <dbReference type="SAM" id="MobiDB-lite"/>
    </source>
</evidence>
<evidence type="ECO:0000313" key="2">
    <source>
        <dbReference type="EMBL" id="SDC46010.1"/>
    </source>
</evidence>